<evidence type="ECO:0000313" key="6">
    <source>
        <dbReference type="Proteomes" id="UP000606786"/>
    </source>
</evidence>
<dbReference type="SUPFAM" id="SSF50370">
    <property type="entry name" value="Ricin B-like lectins"/>
    <property type="match status" value="1"/>
</dbReference>
<dbReference type="PROSITE" id="PS50231">
    <property type="entry name" value="RICIN_B_LECTIN"/>
    <property type="match status" value="1"/>
</dbReference>
<dbReference type="PANTHER" id="PTHR11675:SF134">
    <property type="entry name" value="N-ACETYLGALACTOSAMINYLTRANSFERASE 4-RELATED"/>
    <property type="match status" value="1"/>
</dbReference>
<dbReference type="Gene3D" id="2.80.10.50">
    <property type="match status" value="1"/>
</dbReference>
<comment type="caution">
    <text evidence="5">The sequence shown here is derived from an EMBL/GenBank/DDBJ whole genome shotgun (WGS) entry which is preliminary data.</text>
</comment>
<dbReference type="InterPro" id="IPR000772">
    <property type="entry name" value="Ricin_B_lectin"/>
</dbReference>
<dbReference type="AlphaFoldDB" id="A0A811V7D9"/>
<name>A0A811V7D9_CERCA</name>
<organism evidence="5 6">
    <name type="scientific">Ceratitis capitata</name>
    <name type="common">Mediterranean fruit fly</name>
    <name type="synonym">Tephritis capitata</name>
    <dbReference type="NCBI Taxonomy" id="7213"/>
    <lineage>
        <taxon>Eukaryota</taxon>
        <taxon>Metazoa</taxon>
        <taxon>Ecdysozoa</taxon>
        <taxon>Arthropoda</taxon>
        <taxon>Hexapoda</taxon>
        <taxon>Insecta</taxon>
        <taxon>Pterygota</taxon>
        <taxon>Neoptera</taxon>
        <taxon>Endopterygota</taxon>
        <taxon>Diptera</taxon>
        <taxon>Brachycera</taxon>
        <taxon>Muscomorpha</taxon>
        <taxon>Tephritoidea</taxon>
        <taxon>Tephritidae</taxon>
        <taxon>Ceratitis</taxon>
        <taxon>Ceratitis</taxon>
    </lineage>
</organism>
<dbReference type="GO" id="GO:0030246">
    <property type="term" value="F:carbohydrate binding"/>
    <property type="evidence" value="ECO:0007669"/>
    <property type="project" value="UniProtKB-KW"/>
</dbReference>
<evidence type="ECO:0000256" key="2">
    <source>
        <dbReference type="ARBA" id="ARBA00023157"/>
    </source>
</evidence>
<proteinExistence type="predicted"/>
<evidence type="ECO:0000313" key="5">
    <source>
        <dbReference type="EMBL" id="CAD7006365.1"/>
    </source>
</evidence>
<dbReference type="EMBL" id="CAJHJT010000034">
    <property type="protein sequence ID" value="CAD7006365.1"/>
    <property type="molecule type" value="Genomic_DNA"/>
</dbReference>
<protein>
    <submittedName>
        <fullName evidence="5">(Mediterranean fruit fly) hypothetical protein</fullName>
    </submittedName>
</protein>
<gene>
    <name evidence="5" type="ORF">CCAP1982_LOCUS14687</name>
</gene>
<reference evidence="5" key="1">
    <citation type="submission" date="2020-11" db="EMBL/GenBank/DDBJ databases">
        <authorList>
            <person name="Whitehead M."/>
        </authorList>
    </citation>
    <scope>NUCLEOTIDE SEQUENCE</scope>
    <source>
        <strain evidence="5">EGII</strain>
    </source>
</reference>
<evidence type="ECO:0000256" key="3">
    <source>
        <dbReference type="ARBA" id="ARBA00023180"/>
    </source>
</evidence>
<dbReference type="Proteomes" id="UP000606786">
    <property type="component" value="Unassembled WGS sequence"/>
</dbReference>
<dbReference type="InterPro" id="IPR035992">
    <property type="entry name" value="Ricin_B-like_lectins"/>
</dbReference>
<dbReference type="GO" id="GO:0006493">
    <property type="term" value="P:protein O-linked glycosylation"/>
    <property type="evidence" value="ECO:0007669"/>
    <property type="project" value="TreeGrafter"/>
</dbReference>
<dbReference type="InterPro" id="IPR029044">
    <property type="entry name" value="Nucleotide-diphossugar_trans"/>
</dbReference>
<keyword evidence="2" id="KW-1015">Disulfide bond</keyword>
<evidence type="ECO:0000256" key="1">
    <source>
        <dbReference type="ARBA" id="ARBA00022734"/>
    </source>
</evidence>
<dbReference type="GO" id="GO:0004653">
    <property type="term" value="F:polypeptide N-acetylgalactosaminyltransferase activity"/>
    <property type="evidence" value="ECO:0007669"/>
    <property type="project" value="TreeGrafter"/>
</dbReference>
<accession>A0A811V7D9</accession>
<keyword evidence="1" id="KW-0430">Lectin</keyword>
<evidence type="ECO:0000259" key="4">
    <source>
        <dbReference type="Pfam" id="PF00652"/>
    </source>
</evidence>
<feature type="domain" description="Ricin B lectin" evidence="4">
    <location>
        <begin position="121"/>
        <end position="176"/>
    </location>
</feature>
<keyword evidence="6" id="KW-1185">Reference proteome</keyword>
<dbReference type="GO" id="GO:0005794">
    <property type="term" value="C:Golgi apparatus"/>
    <property type="evidence" value="ECO:0007669"/>
    <property type="project" value="TreeGrafter"/>
</dbReference>
<dbReference type="Pfam" id="PF00652">
    <property type="entry name" value="Ricin_B_lectin"/>
    <property type="match status" value="1"/>
</dbReference>
<sequence>MCGGRLLEVPCSRLGHLYRVANSQVKYTNRTEDFQSKNYKRVASVWMDDYQEILYKHNPELIKIDVWFLDTIAPDLLLRYPTVVPPDYAFGAIQALAAPQLGWQHWKKTQNDRKSNYDPVQVILKATAASQDWHLTFHRDLRQGDENCLDVQDTTLRLGPCQNQGGNQFWYYDQRQSY</sequence>
<dbReference type="OrthoDB" id="6159198at2759"/>
<keyword evidence="3" id="KW-0325">Glycoprotein</keyword>
<dbReference type="PANTHER" id="PTHR11675">
    <property type="entry name" value="N-ACETYLGALACTOSAMINYLTRANSFERASE"/>
    <property type="match status" value="1"/>
</dbReference>
<dbReference type="Gene3D" id="3.90.550.10">
    <property type="entry name" value="Spore Coat Polysaccharide Biosynthesis Protein SpsA, Chain A"/>
    <property type="match status" value="1"/>
</dbReference>